<name>A0ABP5BG45_9PSEU</name>
<evidence type="ECO:0000313" key="3">
    <source>
        <dbReference type="EMBL" id="GAA1943582.1"/>
    </source>
</evidence>
<dbReference type="InterPro" id="IPR005183">
    <property type="entry name" value="DUF305_CopM-like"/>
</dbReference>
<evidence type="ECO:0000313" key="4">
    <source>
        <dbReference type="Proteomes" id="UP001501116"/>
    </source>
</evidence>
<dbReference type="PANTHER" id="PTHR36933:SF1">
    <property type="entry name" value="SLL0788 PROTEIN"/>
    <property type="match status" value="1"/>
</dbReference>
<dbReference type="Gene3D" id="1.20.1260.10">
    <property type="match status" value="1"/>
</dbReference>
<dbReference type="RefSeq" id="WP_344413653.1">
    <property type="nucleotide sequence ID" value="NZ_BAAANN010000003.1"/>
</dbReference>
<feature type="domain" description="DUF305" evidence="2">
    <location>
        <begin position="36"/>
        <end position="175"/>
    </location>
</feature>
<dbReference type="PROSITE" id="PS51257">
    <property type="entry name" value="PROKAR_LIPOPROTEIN"/>
    <property type="match status" value="1"/>
</dbReference>
<evidence type="ECO:0000256" key="1">
    <source>
        <dbReference type="SAM" id="SignalP"/>
    </source>
</evidence>
<sequence length="179" mass="18482">MVLRRVALVVLLALAAGCTAEPPPEAPAAPSFNGADITFATALIPHHQQAVDLAALAVEKAAEGRVKALAQRIEDVREPQIAELSALLEAWGQPAPEDPGLGHGKPGVLTDAKIDALRAATGPAFDRGFAQAMAEHERDAGRLAGDQLAHGGDPRAKDVASRLVQAQQAELAELGAFSG</sequence>
<accession>A0ABP5BG45</accession>
<proteinExistence type="predicted"/>
<reference evidence="4" key="1">
    <citation type="journal article" date="2019" name="Int. J. Syst. Evol. Microbiol.">
        <title>The Global Catalogue of Microorganisms (GCM) 10K type strain sequencing project: providing services to taxonomists for standard genome sequencing and annotation.</title>
        <authorList>
            <consortium name="The Broad Institute Genomics Platform"/>
            <consortium name="The Broad Institute Genome Sequencing Center for Infectious Disease"/>
            <person name="Wu L."/>
            <person name="Ma J."/>
        </authorList>
    </citation>
    <scope>NUCLEOTIDE SEQUENCE [LARGE SCALE GENOMIC DNA]</scope>
    <source>
        <strain evidence="4">JCM 14545</strain>
    </source>
</reference>
<feature type="signal peptide" evidence="1">
    <location>
        <begin position="1"/>
        <end position="20"/>
    </location>
</feature>
<dbReference type="Proteomes" id="UP001501116">
    <property type="component" value="Unassembled WGS sequence"/>
</dbReference>
<feature type="chain" id="PRO_5046810127" description="DUF305 domain-containing protein" evidence="1">
    <location>
        <begin position="21"/>
        <end position="179"/>
    </location>
</feature>
<comment type="caution">
    <text evidence="3">The sequence shown here is derived from an EMBL/GenBank/DDBJ whole genome shotgun (WGS) entry which is preliminary data.</text>
</comment>
<keyword evidence="4" id="KW-1185">Reference proteome</keyword>
<protein>
    <recommendedName>
        <fullName evidence="2">DUF305 domain-containing protein</fullName>
    </recommendedName>
</protein>
<keyword evidence="1" id="KW-0732">Signal</keyword>
<dbReference type="InterPro" id="IPR012347">
    <property type="entry name" value="Ferritin-like"/>
</dbReference>
<organism evidence="3 4">
    <name type="scientific">Amycolatopsis minnesotensis</name>
    <dbReference type="NCBI Taxonomy" id="337894"/>
    <lineage>
        <taxon>Bacteria</taxon>
        <taxon>Bacillati</taxon>
        <taxon>Actinomycetota</taxon>
        <taxon>Actinomycetes</taxon>
        <taxon>Pseudonocardiales</taxon>
        <taxon>Pseudonocardiaceae</taxon>
        <taxon>Amycolatopsis</taxon>
    </lineage>
</organism>
<evidence type="ECO:0000259" key="2">
    <source>
        <dbReference type="Pfam" id="PF03713"/>
    </source>
</evidence>
<dbReference type="EMBL" id="BAAANN010000003">
    <property type="protein sequence ID" value="GAA1943582.1"/>
    <property type="molecule type" value="Genomic_DNA"/>
</dbReference>
<gene>
    <name evidence="3" type="ORF">GCM10009754_08750</name>
</gene>
<dbReference type="Pfam" id="PF03713">
    <property type="entry name" value="DUF305"/>
    <property type="match status" value="1"/>
</dbReference>
<dbReference type="PANTHER" id="PTHR36933">
    <property type="entry name" value="SLL0788 PROTEIN"/>
    <property type="match status" value="1"/>
</dbReference>